<dbReference type="SUPFAM" id="SSF52058">
    <property type="entry name" value="L domain-like"/>
    <property type="match status" value="2"/>
</dbReference>
<feature type="signal peptide" evidence="11">
    <location>
        <begin position="1"/>
        <end position="26"/>
    </location>
</feature>
<feature type="chain" id="PRO_5013607334" evidence="11">
    <location>
        <begin position="27"/>
        <end position="910"/>
    </location>
</feature>
<dbReference type="PANTHER" id="PTHR24369:SF210">
    <property type="entry name" value="CHAOPTIN-RELATED"/>
    <property type="match status" value="1"/>
</dbReference>
<dbReference type="STRING" id="307972.A0A2G8K071"/>
<feature type="transmembrane region" description="Helical" evidence="10">
    <location>
        <begin position="796"/>
        <end position="821"/>
    </location>
</feature>
<keyword evidence="8 10" id="KW-0472">Membrane</keyword>
<dbReference type="PROSITE" id="PS51450">
    <property type="entry name" value="LRR"/>
    <property type="match status" value="2"/>
</dbReference>
<name>A0A2G8K071_STIJA</name>
<evidence type="ECO:0000256" key="11">
    <source>
        <dbReference type="SAM" id="SignalP"/>
    </source>
</evidence>
<dbReference type="InterPro" id="IPR026906">
    <property type="entry name" value="LRR_5"/>
</dbReference>
<dbReference type="GO" id="GO:0005886">
    <property type="term" value="C:plasma membrane"/>
    <property type="evidence" value="ECO:0007669"/>
    <property type="project" value="UniProtKB-SubCell"/>
</dbReference>
<keyword evidence="3" id="KW-0433">Leucine-rich repeat</keyword>
<evidence type="ECO:0000313" key="13">
    <source>
        <dbReference type="Proteomes" id="UP000230750"/>
    </source>
</evidence>
<dbReference type="InterPro" id="IPR001611">
    <property type="entry name" value="Leu-rich_rpt"/>
</dbReference>
<feature type="region of interest" description="Disordered" evidence="9">
    <location>
        <begin position="688"/>
        <end position="721"/>
    </location>
</feature>
<keyword evidence="5 11" id="KW-0732">Signal</keyword>
<keyword evidence="4 10" id="KW-0812">Transmembrane</keyword>
<sequence length="910" mass="102135">MQILVIPLKFLLLYCFWSSSFFDVDAASETPCPPGCFCDNDGEWRCVSNNLVRIPSPLPENITSLVLTSQNIPTIYRNDFSGVQRLLKIQINRCNVLNIENGTFENLTELEMLNLDSNRLTTIDVNLFRGLHSLRFLDLSYNDIIIIQNGSFTDLPLLNQLNMRGNNLENLTAGTFSGLHYLTILYLYYNDIDSIENGTFIDLYRLEYLQLSGNDLKYLSVDTFNGLHSLNILYIDSSNIDTIENGTFLYLNNLRDLYLGSNRLKHLSAGIFSGLHNLENLYLSKNDIESIEDGTFEPLTKLLILDLQDNKLTHVNASTLHGPEQLTKLYLHLNELTSLQIPKSFSQTLRTLHLGDNRNLSFAPSSLGNVSNLQTLYVQRTSVNFSLDLFFDDDYHGNYTIPPLTTLHIENSSTNMISLDLLDHFPSIEELAFSGEETYVENGALGVLQQLRTLFIHQMPSSLHQQSFVNPLPRLETISIYYLKLKTIPTPFISTISKVLANLDFYYCQFQELPSEAFGNISSLNRITIQQLSPEIVSVDKDALMGVPNIRSLYLRNLKLAFLPDGLFDHTPSLSNLDLNGTQLSCNCSMEWLLNFIETQDVSVTGHCFNPPVLSGIALSTLTTDDLNCFENTTTEIPGSTDTITELSNMPSSQRLTTSATTDAIKSTKDVTLPWTTQTPGSATYKLTVSNTPSSQRPTTSSTTDTIKSTTDVTTDSSNLKLTTDKHNDRLTTEQNDLSTGITHTRTTRIYQSKVTTESNSPKSKFTTGHMYSSISTSGHTDTSTSPSQFPMITSILLVVSGLIIIALALSLASVVFKWYYSKRERGRSVSRTTTSNVAKDIVNDDDDNYEVVDTSNYSNQTLQWTSNIPLKTTETSTGVYYNQNEYDDYYENNMERRGSSPYQNVDSSI</sequence>
<reference evidence="12 13" key="1">
    <citation type="journal article" date="2017" name="PLoS Biol.">
        <title>The sea cucumber genome provides insights into morphological evolution and visceral regeneration.</title>
        <authorList>
            <person name="Zhang X."/>
            <person name="Sun L."/>
            <person name="Yuan J."/>
            <person name="Sun Y."/>
            <person name="Gao Y."/>
            <person name="Zhang L."/>
            <person name="Li S."/>
            <person name="Dai H."/>
            <person name="Hamel J.F."/>
            <person name="Liu C."/>
            <person name="Yu Y."/>
            <person name="Liu S."/>
            <person name="Lin W."/>
            <person name="Guo K."/>
            <person name="Jin S."/>
            <person name="Xu P."/>
            <person name="Storey K.B."/>
            <person name="Huan P."/>
            <person name="Zhang T."/>
            <person name="Zhou Y."/>
            <person name="Zhang J."/>
            <person name="Lin C."/>
            <person name="Li X."/>
            <person name="Xing L."/>
            <person name="Huo D."/>
            <person name="Sun M."/>
            <person name="Wang L."/>
            <person name="Mercier A."/>
            <person name="Li F."/>
            <person name="Yang H."/>
            <person name="Xiang J."/>
        </authorList>
    </citation>
    <scope>NUCLEOTIDE SEQUENCE [LARGE SCALE GENOMIC DNA]</scope>
    <source>
        <strain evidence="12">Shaxun</strain>
        <tissue evidence="12">Muscle</tissue>
    </source>
</reference>
<dbReference type="SMART" id="SM00369">
    <property type="entry name" value="LRR_TYP"/>
    <property type="match status" value="11"/>
</dbReference>
<dbReference type="Gene3D" id="3.80.10.10">
    <property type="entry name" value="Ribonuclease Inhibitor"/>
    <property type="match status" value="5"/>
</dbReference>
<comment type="subcellular location">
    <subcellularLocation>
        <location evidence="1">Cell membrane</location>
    </subcellularLocation>
</comment>
<dbReference type="Proteomes" id="UP000230750">
    <property type="component" value="Unassembled WGS sequence"/>
</dbReference>
<dbReference type="AlphaFoldDB" id="A0A2G8K071"/>
<dbReference type="FunFam" id="3.80.10.10:FF:001438">
    <property type="entry name" value="Uncharacterized protein"/>
    <property type="match status" value="1"/>
</dbReference>
<organism evidence="12 13">
    <name type="scientific">Stichopus japonicus</name>
    <name type="common">Sea cucumber</name>
    <dbReference type="NCBI Taxonomy" id="307972"/>
    <lineage>
        <taxon>Eukaryota</taxon>
        <taxon>Metazoa</taxon>
        <taxon>Echinodermata</taxon>
        <taxon>Eleutherozoa</taxon>
        <taxon>Echinozoa</taxon>
        <taxon>Holothuroidea</taxon>
        <taxon>Aspidochirotacea</taxon>
        <taxon>Aspidochirotida</taxon>
        <taxon>Stichopodidae</taxon>
        <taxon>Apostichopus</taxon>
    </lineage>
</organism>
<protein>
    <submittedName>
        <fullName evidence="12">Uncharacterized protein</fullName>
    </submittedName>
</protein>
<evidence type="ECO:0000256" key="4">
    <source>
        <dbReference type="ARBA" id="ARBA00022692"/>
    </source>
</evidence>
<dbReference type="Pfam" id="PF13855">
    <property type="entry name" value="LRR_8"/>
    <property type="match status" value="3"/>
</dbReference>
<dbReference type="EMBL" id="MRZV01001021">
    <property type="protein sequence ID" value="PIK41411.1"/>
    <property type="molecule type" value="Genomic_DNA"/>
</dbReference>
<dbReference type="InterPro" id="IPR003591">
    <property type="entry name" value="Leu-rich_rpt_typical-subtyp"/>
</dbReference>
<feature type="compositionally biased region" description="Low complexity" evidence="9">
    <location>
        <begin position="690"/>
        <end position="718"/>
    </location>
</feature>
<evidence type="ECO:0000256" key="9">
    <source>
        <dbReference type="SAM" id="MobiDB-lite"/>
    </source>
</evidence>
<dbReference type="PANTHER" id="PTHR24369">
    <property type="entry name" value="ANTIGEN BSP, PUTATIVE-RELATED"/>
    <property type="match status" value="1"/>
</dbReference>
<dbReference type="FunFam" id="3.80.10.10:FF:001360">
    <property type="entry name" value="Uncharacterized protein"/>
    <property type="match status" value="1"/>
</dbReference>
<evidence type="ECO:0000256" key="8">
    <source>
        <dbReference type="ARBA" id="ARBA00023136"/>
    </source>
</evidence>
<evidence type="ECO:0000313" key="12">
    <source>
        <dbReference type="EMBL" id="PIK41411.1"/>
    </source>
</evidence>
<dbReference type="Pfam" id="PF13306">
    <property type="entry name" value="LRR_5"/>
    <property type="match status" value="1"/>
</dbReference>
<keyword evidence="13" id="KW-1185">Reference proteome</keyword>
<dbReference type="SMART" id="SM00365">
    <property type="entry name" value="LRR_SD22"/>
    <property type="match status" value="6"/>
</dbReference>
<evidence type="ECO:0000256" key="10">
    <source>
        <dbReference type="SAM" id="Phobius"/>
    </source>
</evidence>
<accession>A0A2G8K071</accession>
<dbReference type="OrthoDB" id="2013775at2759"/>
<keyword evidence="7 10" id="KW-1133">Transmembrane helix</keyword>
<keyword evidence="2" id="KW-1003">Cell membrane</keyword>
<dbReference type="InterPro" id="IPR050541">
    <property type="entry name" value="LRR_TM_domain-containing"/>
</dbReference>
<evidence type="ECO:0000256" key="6">
    <source>
        <dbReference type="ARBA" id="ARBA00022737"/>
    </source>
</evidence>
<evidence type="ECO:0000256" key="2">
    <source>
        <dbReference type="ARBA" id="ARBA00022475"/>
    </source>
</evidence>
<gene>
    <name evidence="12" type="ORF">BSL78_21736</name>
</gene>
<proteinExistence type="predicted"/>
<comment type="caution">
    <text evidence="12">The sequence shown here is derived from an EMBL/GenBank/DDBJ whole genome shotgun (WGS) entry which is preliminary data.</text>
</comment>
<evidence type="ECO:0000256" key="5">
    <source>
        <dbReference type="ARBA" id="ARBA00022729"/>
    </source>
</evidence>
<evidence type="ECO:0000256" key="7">
    <source>
        <dbReference type="ARBA" id="ARBA00022989"/>
    </source>
</evidence>
<evidence type="ECO:0000256" key="3">
    <source>
        <dbReference type="ARBA" id="ARBA00022614"/>
    </source>
</evidence>
<dbReference type="InterPro" id="IPR032675">
    <property type="entry name" value="LRR_dom_sf"/>
</dbReference>
<evidence type="ECO:0000256" key="1">
    <source>
        <dbReference type="ARBA" id="ARBA00004236"/>
    </source>
</evidence>
<keyword evidence="6" id="KW-0677">Repeat</keyword>